<evidence type="ECO:0000313" key="8">
    <source>
        <dbReference type="EMBL" id="CCK77531.1"/>
    </source>
</evidence>
<gene>
    <name evidence="8" type="ORF">OLEAN_C33550</name>
</gene>
<keyword evidence="4 7" id="KW-0812">Transmembrane</keyword>
<dbReference type="GO" id="GO:0005886">
    <property type="term" value="C:plasma membrane"/>
    <property type="evidence" value="ECO:0007669"/>
    <property type="project" value="UniProtKB-SubCell"/>
</dbReference>
<name>R4YQS1_OLEAN</name>
<feature type="transmembrane region" description="Helical" evidence="7">
    <location>
        <begin position="147"/>
        <end position="168"/>
    </location>
</feature>
<feature type="transmembrane region" description="Helical" evidence="7">
    <location>
        <begin position="70"/>
        <end position="88"/>
    </location>
</feature>
<dbReference type="GO" id="GO:0042970">
    <property type="term" value="F:homoserine transmembrane transporter activity"/>
    <property type="evidence" value="ECO:0007669"/>
    <property type="project" value="TreeGrafter"/>
</dbReference>
<reference evidence="8 9" key="1">
    <citation type="journal article" date="2013" name="Nat. Commun.">
        <title>Genome sequence and functional genomic analysis of the oil-degrading bacterium Oleispira antarctica.</title>
        <authorList>
            <person name="Kube M."/>
            <person name="Chernikova T.N."/>
            <person name="Al-Ramahi Y."/>
            <person name="Beloqui A."/>
            <person name="Lopez-Cortez N."/>
            <person name="Guazzaroni M.E."/>
            <person name="Heipieper H.J."/>
            <person name="Klages S."/>
            <person name="Kotsyurbenko O.R."/>
            <person name="Langer I."/>
            <person name="Nechitaylo T.Y."/>
            <person name="Lunsdorf H."/>
            <person name="Fernandez M."/>
            <person name="Juarez S."/>
            <person name="Ciordia S."/>
            <person name="Singer A."/>
            <person name="Kagan O."/>
            <person name="Egorova O."/>
            <person name="Petit P.A."/>
            <person name="Stogios P."/>
            <person name="Kim Y."/>
            <person name="Tchigvintsev A."/>
            <person name="Flick R."/>
            <person name="Denaro R."/>
            <person name="Genovese M."/>
            <person name="Albar J.P."/>
            <person name="Reva O.N."/>
            <person name="Martinez-Gomariz M."/>
            <person name="Tran H."/>
            <person name="Ferrer M."/>
            <person name="Savchenko A."/>
            <person name="Yakunin A.F."/>
            <person name="Yakimov M.M."/>
            <person name="Golyshina O.V."/>
            <person name="Reinhardt R."/>
            <person name="Golyshin P.N."/>
        </authorList>
    </citation>
    <scope>NUCLEOTIDE SEQUENCE [LARGE SCALE GENOMIC DNA]</scope>
</reference>
<dbReference type="PANTHER" id="PTHR30086:SF14">
    <property type="entry name" value="HOMOSERINE_HOMOSERINE LACTONE EFFLUX PROTEIN"/>
    <property type="match status" value="1"/>
</dbReference>
<evidence type="ECO:0000256" key="3">
    <source>
        <dbReference type="ARBA" id="ARBA00022475"/>
    </source>
</evidence>
<comment type="subcellular location">
    <subcellularLocation>
        <location evidence="1">Cell membrane</location>
        <topology evidence="1">Multi-pass membrane protein</topology>
    </subcellularLocation>
</comment>
<keyword evidence="5 7" id="KW-1133">Transmembrane helix</keyword>
<dbReference type="EMBL" id="FO203512">
    <property type="protein sequence ID" value="CCK77531.1"/>
    <property type="molecule type" value="Genomic_DNA"/>
</dbReference>
<evidence type="ECO:0000256" key="2">
    <source>
        <dbReference type="ARBA" id="ARBA00007928"/>
    </source>
</evidence>
<proteinExistence type="inferred from homology"/>
<protein>
    <submittedName>
        <fullName evidence="8">Putative LysE family protein</fullName>
    </submittedName>
</protein>
<dbReference type="Pfam" id="PF01810">
    <property type="entry name" value="LysE"/>
    <property type="match status" value="1"/>
</dbReference>
<dbReference type="Proteomes" id="UP000032749">
    <property type="component" value="Chromosome"/>
</dbReference>
<dbReference type="OrthoDB" id="9804822at2"/>
<dbReference type="PANTHER" id="PTHR30086">
    <property type="entry name" value="ARGININE EXPORTER PROTEIN ARGO"/>
    <property type="match status" value="1"/>
</dbReference>
<evidence type="ECO:0000256" key="7">
    <source>
        <dbReference type="SAM" id="Phobius"/>
    </source>
</evidence>
<evidence type="ECO:0000256" key="1">
    <source>
        <dbReference type="ARBA" id="ARBA00004651"/>
    </source>
</evidence>
<feature type="transmembrane region" description="Helical" evidence="7">
    <location>
        <begin position="37"/>
        <end position="58"/>
    </location>
</feature>
<feature type="transmembrane region" description="Helical" evidence="7">
    <location>
        <begin position="108"/>
        <end position="135"/>
    </location>
</feature>
<accession>R4YQS1</accession>
<dbReference type="HOGENOM" id="CLU_079569_2_3_6"/>
<evidence type="ECO:0000256" key="4">
    <source>
        <dbReference type="ARBA" id="ARBA00022692"/>
    </source>
</evidence>
<dbReference type="KEGG" id="oai:OLEAN_C33550"/>
<organism evidence="8 9">
    <name type="scientific">Oleispira antarctica RB-8</name>
    <dbReference type="NCBI Taxonomy" id="698738"/>
    <lineage>
        <taxon>Bacteria</taxon>
        <taxon>Pseudomonadati</taxon>
        <taxon>Pseudomonadota</taxon>
        <taxon>Gammaproteobacteria</taxon>
        <taxon>Oceanospirillales</taxon>
        <taxon>Oceanospirillaceae</taxon>
        <taxon>Oleispira</taxon>
    </lineage>
</organism>
<keyword evidence="3" id="KW-1003">Cell membrane</keyword>
<evidence type="ECO:0000313" key="9">
    <source>
        <dbReference type="Proteomes" id="UP000032749"/>
    </source>
</evidence>
<dbReference type="STRING" id="698738.OLEAN_C33550"/>
<comment type="similarity">
    <text evidence="2">Belongs to the Rht family.</text>
</comment>
<dbReference type="AlphaFoldDB" id="R4YQS1"/>
<sequence>MDLAILFLFILTFGSILVLPGPNSAFAVGQSLKFGVISSLVVPLGFMSATGLHAIFIFSGIGLIIQEYSLALSILKWLGVLYLLWLAYKSFISKPLTIVVSPKEISKLKMYFSAMFLSLTNPKGLLASLIVYPLFLSAEYVYTEQAVILSFSAMAISFSVYSLYSLAALALKNRLASSKLTNQIVGSMYLGAASVLAAKST</sequence>
<dbReference type="InterPro" id="IPR001123">
    <property type="entry name" value="LeuE-type"/>
</dbReference>
<keyword evidence="9" id="KW-1185">Reference proteome</keyword>
<evidence type="ECO:0000256" key="6">
    <source>
        <dbReference type="ARBA" id="ARBA00023136"/>
    </source>
</evidence>
<keyword evidence="6 7" id="KW-0472">Membrane</keyword>
<evidence type="ECO:0000256" key="5">
    <source>
        <dbReference type="ARBA" id="ARBA00022989"/>
    </source>
</evidence>